<dbReference type="PANTHER" id="PTHR30097:SF4">
    <property type="entry name" value="SLR6042 PROTEIN"/>
    <property type="match status" value="1"/>
</dbReference>
<dbReference type="AlphaFoldDB" id="A0A1Z9YVH9"/>
<organism evidence="9 10">
    <name type="scientific">Acinetobacter populi</name>
    <dbReference type="NCBI Taxonomy" id="1582270"/>
    <lineage>
        <taxon>Bacteria</taxon>
        <taxon>Pseudomonadati</taxon>
        <taxon>Pseudomonadota</taxon>
        <taxon>Gammaproteobacteria</taxon>
        <taxon>Moraxellales</taxon>
        <taxon>Moraxellaceae</taxon>
        <taxon>Acinetobacter</taxon>
    </lineage>
</organism>
<dbReference type="InterPro" id="IPR051909">
    <property type="entry name" value="MFP_Cation_Efflux"/>
</dbReference>
<dbReference type="Gene3D" id="1.10.287.470">
    <property type="entry name" value="Helix hairpin bin"/>
    <property type="match status" value="1"/>
</dbReference>
<keyword evidence="2" id="KW-0813">Transport</keyword>
<dbReference type="RefSeq" id="WP_087621234.1">
    <property type="nucleotide sequence ID" value="NZ_NEXX01000005.1"/>
</dbReference>
<dbReference type="InterPro" id="IPR058647">
    <property type="entry name" value="BSH_CzcB-like"/>
</dbReference>
<evidence type="ECO:0000256" key="1">
    <source>
        <dbReference type="ARBA" id="ARBA00009477"/>
    </source>
</evidence>
<evidence type="ECO:0000313" key="9">
    <source>
        <dbReference type="EMBL" id="OUY06228.1"/>
    </source>
</evidence>
<dbReference type="InterPro" id="IPR058649">
    <property type="entry name" value="CzcB_C"/>
</dbReference>
<dbReference type="Proteomes" id="UP000196536">
    <property type="component" value="Unassembled WGS sequence"/>
</dbReference>
<feature type="region of interest" description="Disordered" evidence="3">
    <location>
        <begin position="34"/>
        <end position="67"/>
    </location>
</feature>
<dbReference type="InterPro" id="IPR058792">
    <property type="entry name" value="Beta-barrel_RND_2"/>
</dbReference>
<gene>
    <name evidence="9" type="ORF">CAP51_13210</name>
</gene>
<keyword evidence="4" id="KW-1133">Transmembrane helix</keyword>
<dbReference type="Gene3D" id="2.40.420.20">
    <property type="match status" value="1"/>
</dbReference>
<dbReference type="PANTHER" id="PTHR30097">
    <property type="entry name" value="CATION EFFLUX SYSTEM PROTEIN CUSB"/>
    <property type="match status" value="1"/>
</dbReference>
<sequence>MSDHQKKSQWFWVALVIVVVAVLGTWIVSSKDKGVSAEHEHGEAGHMEGADSHAEEGHAEEGHGEESEFEFSAKQLLEFGVKLATTERGTVVQTASFPARLVANSDQQAHVTSTFAGRVDRVSVALGQTVKQGQALATLFIPDLVDQQANLSIAQESLTLAQQDYQREKQLYEQGISARQDYQRAYNAYRQAQIQVQAARSRLNALGASSGSNGRYVLTAPLGGVISSKDIVVGEQVSSDKQLFVIDQLDQLWLEFTLPNDAQMNVMPNQEIQFKSLQSNNQFKAVVQALTTEADALTGRLVVRAKVITPAQELRPNLMVNVALNRGTSASVLRVNKQAIQDIDGKPVVFVAQQEQDKIHVTPTAVVLGDYSSDGQWVEIKSGLTENQRYISQGSFLMKSEMEKGEAEHGH</sequence>
<dbReference type="EMBL" id="NEXX01000005">
    <property type="protein sequence ID" value="OUY06228.1"/>
    <property type="molecule type" value="Genomic_DNA"/>
</dbReference>
<comment type="similarity">
    <text evidence="1">Belongs to the membrane fusion protein (MFP) (TC 8.A.1) family.</text>
</comment>
<dbReference type="Pfam" id="PF25973">
    <property type="entry name" value="BSH_CzcB"/>
    <property type="match status" value="1"/>
</dbReference>
<dbReference type="Gene3D" id="2.40.30.170">
    <property type="match status" value="1"/>
</dbReference>
<protein>
    <submittedName>
        <fullName evidence="9">Efflux transporter periplasmic adaptor subunit</fullName>
    </submittedName>
</protein>
<keyword evidence="4" id="KW-0812">Transmembrane</keyword>
<dbReference type="Pfam" id="PF25975">
    <property type="entry name" value="CzcB_C"/>
    <property type="match status" value="1"/>
</dbReference>
<evidence type="ECO:0000313" key="10">
    <source>
        <dbReference type="Proteomes" id="UP000196536"/>
    </source>
</evidence>
<evidence type="ECO:0000256" key="2">
    <source>
        <dbReference type="ARBA" id="ARBA00022448"/>
    </source>
</evidence>
<dbReference type="InterPro" id="IPR006143">
    <property type="entry name" value="RND_pump_MFP"/>
</dbReference>
<evidence type="ECO:0000259" key="8">
    <source>
        <dbReference type="Pfam" id="PF25975"/>
    </source>
</evidence>
<accession>A0A1Z9YVH9</accession>
<evidence type="ECO:0000259" key="7">
    <source>
        <dbReference type="Pfam" id="PF25973"/>
    </source>
</evidence>
<keyword evidence="10" id="KW-1185">Reference proteome</keyword>
<dbReference type="GO" id="GO:0016020">
    <property type="term" value="C:membrane"/>
    <property type="evidence" value="ECO:0007669"/>
    <property type="project" value="InterPro"/>
</dbReference>
<dbReference type="Gene3D" id="2.40.50.100">
    <property type="match status" value="1"/>
</dbReference>
<evidence type="ECO:0000256" key="4">
    <source>
        <dbReference type="SAM" id="Phobius"/>
    </source>
</evidence>
<dbReference type="NCBIfam" id="TIGR01730">
    <property type="entry name" value="RND_mfp"/>
    <property type="match status" value="1"/>
</dbReference>
<dbReference type="OrthoDB" id="9768185at2"/>
<comment type="caution">
    <text evidence="9">The sequence shown here is derived from an EMBL/GenBank/DDBJ whole genome shotgun (WGS) entry which is preliminary data.</text>
</comment>
<feature type="domain" description="CzcB-like C-terminal circularly permuted SH3-like" evidence="8">
    <location>
        <begin position="334"/>
        <end position="399"/>
    </location>
</feature>
<feature type="domain" description="CzcB-like alpha-helical hairpin" evidence="5">
    <location>
        <begin position="146"/>
        <end position="205"/>
    </location>
</feature>
<feature type="domain" description="CzcB-like barrel-sandwich hybrid" evidence="7">
    <location>
        <begin position="108"/>
        <end position="246"/>
    </location>
</feature>
<evidence type="ECO:0000259" key="5">
    <source>
        <dbReference type="Pfam" id="PF25893"/>
    </source>
</evidence>
<proteinExistence type="inferred from homology"/>
<dbReference type="GO" id="GO:0046914">
    <property type="term" value="F:transition metal ion binding"/>
    <property type="evidence" value="ECO:0007669"/>
    <property type="project" value="TreeGrafter"/>
</dbReference>
<dbReference type="InterPro" id="IPR058648">
    <property type="entry name" value="HH_CzcB-like"/>
</dbReference>
<evidence type="ECO:0000256" key="3">
    <source>
        <dbReference type="SAM" id="MobiDB-lite"/>
    </source>
</evidence>
<dbReference type="GO" id="GO:0022857">
    <property type="term" value="F:transmembrane transporter activity"/>
    <property type="evidence" value="ECO:0007669"/>
    <property type="project" value="InterPro"/>
</dbReference>
<feature type="compositionally biased region" description="Basic and acidic residues" evidence="3">
    <location>
        <begin position="34"/>
        <end position="66"/>
    </location>
</feature>
<evidence type="ECO:0000259" key="6">
    <source>
        <dbReference type="Pfam" id="PF25954"/>
    </source>
</evidence>
<feature type="domain" description="CusB-like beta-barrel" evidence="6">
    <location>
        <begin position="251"/>
        <end position="326"/>
    </location>
</feature>
<dbReference type="Pfam" id="PF25954">
    <property type="entry name" value="Beta-barrel_RND_2"/>
    <property type="match status" value="1"/>
</dbReference>
<dbReference type="Pfam" id="PF25893">
    <property type="entry name" value="HH_CzcB"/>
    <property type="match status" value="1"/>
</dbReference>
<name>A0A1Z9YVH9_9GAMM</name>
<dbReference type="GO" id="GO:0030288">
    <property type="term" value="C:outer membrane-bounded periplasmic space"/>
    <property type="evidence" value="ECO:0007669"/>
    <property type="project" value="TreeGrafter"/>
</dbReference>
<dbReference type="GO" id="GO:0015679">
    <property type="term" value="P:plasma membrane copper ion transport"/>
    <property type="evidence" value="ECO:0007669"/>
    <property type="project" value="TreeGrafter"/>
</dbReference>
<dbReference type="GO" id="GO:0060003">
    <property type="term" value="P:copper ion export"/>
    <property type="evidence" value="ECO:0007669"/>
    <property type="project" value="TreeGrafter"/>
</dbReference>
<dbReference type="SUPFAM" id="SSF111369">
    <property type="entry name" value="HlyD-like secretion proteins"/>
    <property type="match status" value="1"/>
</dbReference>
<feature type="transmembrane region" description="Helical" evidence="4">
    <location>
        <begin position="12"/>
        <end position="29"/>
    </location>
</feature>
<reference evidence="9 10" key="1">
    <citation type="submission" date="2017-05" db="EMBL/GenBank/DDBJ databases">
        <title>Acinetobacter populi ANC 5415 (= PBJ7), whole genome shotgun sequencing project.</title>
        <authorList>
            <person name="Nemec A."/>
            <person name="Radolfova-Krizova L."/>
        </authorList>
    </citation>
    <scope>NUCLEOTIDE SEQUENCE [LARGE SCALE GENOMIC DNA]</scope>
    <source>
        <strain evidence="9 10">PBJ7</strain>
    </source>
</reference>
<keyword evidence="4" id="KW-0472">Membrane</keyword>